<protein>
    <submittedName>
        <fullName evidence="3">Uncharacterized protein LOC128775907</fullName>
    </submittedName>
</protein>
<evidence type="ECO:0000313" key="2">
    <source>
        <dbReference type="Proteomes" id="UP001165780"/>
    </source>
</evidence>
<accession>A0A9W2V878</accession>
<dbReference type="RefSeq" id="XP_053754927.1">
    <property type="nucleotide sequence ID" value="XM_053898952.1"/>
</dbReference>
<sequence length="306" mass="31915">MLLVSLSTFQGGRGGLGPRILSCPRHLSQTVGMTAPVWGRGLSSSLRGPKSEGDRQRPLDRASCLRGLLHSACSPHPPPSCPPSCPRAAASPSGSFPPPPWGCPDLSLSRTFTPLAPTQSSTSQLASPSDGPHRSHASPPCTRPSRASCVTEFLIVRFLAVCPSPLLECNSSMRAEVKDALISRNRRSPVVATDTGHSLTRSPCVHRAPAVCHHCVRGPAVNLTAVTAASCPHGAPVQEQGPKEANAVKCEAAVVPTTSPPFRSSPAAAFLLGLKPAAAPGLRVWIHAAPSAQNSLPTAELRKPQL</sequence>
<name>A0A9W2V878_PANPR</name>
<keyword evidence="2" id="KW-1185">Reference proteome</keyword>
<gene>
    <name evidence="3" type="primary">LOC128775907</name>
</gene>
<feature type="compositionally biased region" description="Polar residues" evidence="1">
    <location>
        <begin position="112"/>
        <end position="127"/>
    </location>
</feature>
<evidence type="ECO:0000313" key="3">
    <source>
        <dbReference type="RefSeq" id="XP_053754927.1"/>
    </source>
</evidence>
<feature type="region of interest" description="Disordered" evidence="1">
    <location>
        <begin position="112"/>
        <end position="145"/>
    </location>
</feature>
<dbReference type="Proteomes" id="UP001165780">
    <property type="component" value="Unplaced"/>
</dbReference>
<evidence type="ECO:0000256" key="1">
    <source>
        <dbReference type="SAM" id="MobiDB-lite"/>
    </source>
</evidence>
<proteinExistence type="predicted"/>
<dbReference type="AlphaFoldDB" id="A0A9W2V878"/>
<reference evidence="3" key="1">
    <citation type="submission" date="2025-08" db="UniProtKB">
        <authorList>
            <consortium name="RefSeq"/>
        </authorList>
    </citation>
    <scope>IDENTIFICATION</scope>
    <source>
        <tissue evidence="3">Whole blood</tissue>
    </source>
</reference>
<organism evidence="2 3">
    <name type="scientific">Panthera pardus</name>
    <name type="common">Leopard</name>
    <name type="synonym">Felis pardus</name>
    <dbReference type="NCBI Taxonomy" id="9691"/>
    <lineage>
        <taxon>Eukaryota</taxon>
        <taxon>Metazoa</taxon>
        <taxon>Chordata</taxon>
        <taxon>Craniata</taxon>
        <taxon>Vertebrata</taxon>
        <taxon>Euteleostomi</taxon>
        <taxon>Mammalia</taxon>
        <taxon>Eutheria</taxon>
        <taxon>Laurasiatheria</taxon>
        <taxon>Carnivora</taxon>
        <taxon>Feliformia</taxon>
        <taxon>Felidae</taxon>
        <taxon>Pantherinae</taxon>
        <taxon>Panthera</taxon>
    </lineage>
</organism>
<dbReference type="GeneID" id="128775907"/>